<dbReference type="AlphaFoldDB" id="A0A0D5YSV8"/>
<organism evidence="2 3">
    <name type="scientific">Flagellimonas lutaonensis</name>
    <dbReference type="NCBI Taxonomy" id="516051"/>
    <lineage>
        <taxon>Bacteria</taxon>
        <taxon>Pseudomonadati</taxon>
        <taxon>Bacteroidota</taxon>
        <taxon>Flavobacteriia</taxon>
        <taxon>Flavobacteriales</taxon>
        <taxon>Flavobacteriaceae</taxon>
        <taxon>Flagellimonas</taxon>
    </lineage>
</organism>
<dbReference type="KEGG" id="mlt:VC82_1361"/>
<feature type="transmembrane region" description="Helical" evidence="1">
    <location>
        <begin position="107"/>
        <end position="126"/>
    </location>
</feature>
<feature type="transmembrane region" description="Helical" evidence="1">
    <location>
        <begin position="348"/>
        <end position="365"/>
    </location>
</feature>
<feature type="transmembrane region" description="Helical" evidence="1">
    <location>
        <begin position="377"/>
        <end position="396"/>
    </location>
</feature>
<feature type="transmembrane region" description="Helical" evidence="1">
    <location>
        <begin position="170"/>
        <end position="187"/>
    </location>
</feature>
<evidence type="ECO:0000313" key="2">
    <source>
        <dbReference type="EMBL" id="AKA34989.1"/>
    </source>
</evidence>
<keyword evidence="1" id="KW-0472">Membrane</keyword>
<feature type="transmembrane region" description="Helical" evidence="1">
    <location>
        <begin position="320"/>
        <end position="341"/>
    </location>
</feature>
<dbReference type="Proteomes" id="UP000032726">
    <property type="component" value="Chromosome"/>
</dbReference>
<keyword evidence="1" id="KW-1133">Transmembrane helix</keyword>
<sequence length="400" mass="46354">MFELFETDFVGIVLFGMYLPILVIIHIFLLGKNLRSQTTILLTILSYLVPVSFFVLNLMLKLKPFAPDNYIYAEIIRDWSYYDKYSLGVMGYSIINWIPISLSFGKPIIFVLFNIHFYNLSFLFIFRSFRYLAQSKGLEIEKREYQVLLCLILFYPVGLIHAASLLREPSLLLFFSISLIYVVKLNISKINTVDTLLLALFAFCTLIIRPISGFTLLCLAFLAYGMRKGLFTVFNFLKFAVAGAIFVLLFQELVLIIYNLEFNIDWLSKFREDHVLEYGVEGYDVKSWDGLLFSIKNILLLFFQYLLSPLPILVENHITFSKFIPFLDSIYVFLLTLPMILTKHKKTLLFWLLAVIIVVLMASLFETNISGAFRHRMNGVLMLIPMAAFFISKSKILRNA</sequence>
<keyword evidence="1" id="KW-0812">Transmembrane</keyword>
<keyword evidence="3" id="KW-1185">Reference proteome</keyword>
<dbReference type="STRING" id="516051.VC82_1361"/>
<evidence type="ECO:0000313" key="3">
    <source>
        <dbReference type="Proteomes" id="UP000032726"/>
    </source>
</evidence>
<dbReference type="EMBL" id="CP011071">
    <property type="protein sequence ID" value="AKA34989.1"/>
    <property type="molecule type" value="Genomic_DNA"/>
</dbReference>
<accession>A0A0D5YSV8</accession>
<dbReference type="HOGENOM" id="CLU_688521_0_0_10"/>
<feature type="transmembrane region" description="Helical" evidence="1">
    <location>
        <begin position="236"/>
        <end position="260"/>
    </location>
</feature>
<reference evidence="2 3" key="1">
    <citation type="submission" date="2015-03" db="EMBL/GenBank/DDBJ databases">
        <title>Complete genome sequence of Muricauda lutaonensis CC-HSB-11T, isolated from a coastal hot spring.</title>
        <authorList>
            <person name="Kim K.M."/>
        </authorList>
    </citation>
    <scope>NUCLEOTIDE SEQUENCE [LARGE SCALE GENOMIC DNA]</scope>
    <source>
        <strain evidence="2 3">CC-HSB-11</strain>
    </source>
</reference>
<proteinExistence type="predicted"/>
<feature type="transmembrane region" description="Helical" evidence="1">
    <location>
        <begin position="38"/>
        <end position="60"/>
    </location>
</feature>
<feature type="transmembrane region" description="Helical" evidence="1">
    <location>
        <begin position="12"/>
        <end position="31"/>
    </location>
</feature>
<protein>
    <submittedName>
        <fullName evidence="2">Uncharacterized protein</fullName>
    </submittedName>
</protein>
<gene>
    <name evidence="2" type="ORF">VC82_1361</name>
</gene>
<evidence type="ECO:0000256" key="1">
    <source>
        <dbReference type="SAM" id="Phobius"/>
    </source>
</evidence>
<feature type="transmembrane region" description="Helical" evidence="1">
    <location>
        <begin position="147"/>
        <end position="164"/>
    </location>
</feature>
<feature type="transmembrane region" description="Helical" evidence="1">
    <location>
        <begin position="297"/>
        <end position="314"/>
    </location>
</feature>
<feature type="transmembrane region" description="Helical" evidence="1">
    <location>
        <begin position="196"/>
        <end position="224"/>
    </location>
</feature>
<name>A0A0D5YSV8_9FLAO</name>